<gene>
    <name evidence="2" type="ORF">B0A49_03501</name>
</gene>
<proteinExistence type="predicted"/>
<feature type="region of interest" description="Disordered" evidence="1">
    <location>
        <begin position="42"/>
        <end position="63"/>
    </location>
</feature>
<accession>A0A4U0XP86</accession>
<evidence type="ECO:0000313" key="2">
    <source>
        <dbReference type="EMBL" id="TKA77263.1"/>
    </source>
</evidence>
<name>A0A4U0XP86_9PEZI</name>
<organism evidence="2 3">
    <name type="scientific">Cryomyces minteri</name>
    <dbReference type="NCBI Taxonomy" id="331657"/>
    <lineage>
        <taxon>Eukaryota</taxon>
        <taxon>Fungi</taxon>
        <taxon>Dikarya</taxon>
        <taxon>Ascomycota</taxon>
        <taxon>Pezizomycotina</taxon>
        <taxon>Dothideomycetes</taxon>
        <taxon>Dothideomycetes incertae sedis</taxon>
        <taxon>Cryomyces</taxon>
    </lineage>
</organism>
<protein>
    <submittedName>
        <fullName evidence="2">Uncharacterized protein</fullName>
    </submittedName>
</protein>
<evidence type="ECO:0000313" key="3">
    <source>
        <dbReference type="Proteomes" id="UP000308768"/>
    </source>
</evidence>
<evidence type="ECO:0000256" key="1">
    <source>
        <dbReference type="SAM" id="MobiDB-lite"/>
    </source>
</evidence>
<reference evidence="2 3" key="1">
    <citation type="submission" date="2017-03" db="EMBL/GenBank/DDBJ databases">
        <title>Genomes of endolithic fungi from Antarctica.</title>
        <authorList>
            <person name="Coleine C."/>
            <person name="Masonjones S."/>
            <person name="Stajich J.E."/>
        </authorList>
    </citation>
    <scope>NUCLEOTIDE SEQUENCE [LARGE SCALE GENOMIC DNA]</scope>
    <source>
        <strain evidence="2 3">CCFEE 5187</strain>
    </source>
</reference>
<dbReference type="EMBL" id="NAJN01000196">
    <property type="protein sequence ID" value="TKA77263.1"/>
    <property type="molecule type" value="Genomic_DNA"/>
</dbReference>
<keyword evidence="3" id="KW-1185">Reference proteome</keyword>
<comment type="caution">
    <text evidence="2">The sequence shown here is derived from an EMBL/GenBank/DDBJ whole genome shotgun (WGS) entry which is preliminary data.</text>
</comment>
<sequence length="179" mass="20319">MPSSPFHGGGPHHHPSQHAVPVTPHYYYAQRFNCFLGIEARRPSSKPSQRNQEMPHREWSPNPEAISIASLTNDNARINSLINQLELGLPQLQRSHSRLTGPFTNAVLERLRWEFAQIEKALTKMRNRITVSSLTWLLGYAIQEGLAAPSGQHHALDVERIDQLEIEVTEKKKMSKGEM</sequence>
<dbReference type="AlphaFoldDB" id="A0A4U0XP86"/>
<dbReference type="Proteomes" id="UP000308768">
    <property type="component" value="Unassembled WGS sequence"/>
</dbReference>